<keyword evidence="2" id="KW-0413">Isomerase</keyword>
<name>A0A5C5V2Z9_9BACT</name>
<accession>A0A5C5V2Z9</accession>
<dbReference type="OrthoDB" id="9814946at2"/>
<evidence type="ECO:0000313" key="2">
    <source>
        <dbReference type="EMBL" id="TWT32898.1"/>
    </source>
</evidence>
<evidence type="ECO:0000313" key="3">
    <source>
        <dbReference type="Proteomes" id="UP000318878"/>
    </source>
</evidence>
<dbReference type="Gene3D" id="3.20.20.150">
    <property type="entry name" value="Divalent-metal-dependent TIM barrel enzymes"/>
    <property type="match status" value="1"/>
</dbReference>
<dbReference type="PANTHER" id="PTHR12110">
    <property type="entry name" value="HYDROXYPYRUVATE ISOMERASE"/>
    <property type="match status" value="1"/>
</dbReference>
<dbReference type="Pfam" id="PF01261">
    <property type="entry name" value="AP_endonuc_2"/>
    <property type="match status" value="1"/>
</dbReference>
<proteinExistence type="predicted"/>
<protein>
    <submittedName>
        <fullName evidence="2">Inosose isomerase</fullName>
        <ecNumber evidence="2">5.3.99.-</ecNumber>
    </submittedName>
</protein>
<dbReference type="Proteomes" id="UP000318878">
    <property type="component" value="Unassembled WGS sequence"/>
</dbReference>
<organism evidence="2 3">
    <name type="scientific">Blastopirellula retiformator</name>
    <dbReference type="NCBI Taxonomy" id="2527970"/>
    <lineage>
        <taxon>Bacteria</taxon>
        <taxon>Pseudomonadati</taxon>
        <taxon>Planctomycetota</taxon>
        <taxon>Planctomycetia</taxon>
        <taxon>Pirellulales</taxon>
        <taxon>Pirellulaceae</taxon>
        <taxon>Blastopirellula</taxon>
    </lineage>
</organism>
<comment type="caution">
    <text evidence="2">The sequence shown here is derived from an EMBL/GenBank/DDBJ whole genome shotgun (WGS) entry which is preliminary data.</text>
</comment>
<keyword evidence="3" id="KW-1185">Reference proteome</keyword>
<dbReference type="InterPro" id="IPR006311">
    <property type="entry name" value="TAT_signal"/>
</dbReference>
<dbReference type="PANTHER" id="PTHR12110:SF48">
    <property type="entry name" value="BLL3656 PROTEIN"/>
    <property type="match status" value="1"/>
</dbReference>
<dbReference type="InterPro" id="IPR013022">
    <property type="entry name" value="Xyl_isomerase-like_TIM-brl"/>
</dbReference>
<dbReference type="InterPro" id="IPR036237">
    <property type="entry name" value="Xyl_isomerase-like_sf"/>
</dbReference>
<gene>
    <name evidence="2" type="primary">iolI</name>
    <name evidence="2" type="ORF">Enr8_27050</name>
</gene>
<dbReference type="PROSITE" id="PS51318">
    <property type="entry name" value="TAT"/>
    <property type="match status" value="1"/>
</dbReference>
<sequence length="317" mass="34336">MFHPLDRRDALRLAGLAGAGVWLGGAASSRAAETPKADKHGIRYCLNMSTIRGQKLPLDQEIEIAAKAGYSGVEPWINKISAYQEAGGSLEDLRKRIADHGMQVESAIGFAQWIVDDEAARKKGLEDARRDMLLVKAIGGTRIAAPPAGATNGAKLDLLTVAERYRALCEVGEEVGITPELELWGFSTNLSRLGEVACVAIEAAHPRSCIMPDVYHIYKGGSDFHGLNVINGAAMPVFHMNDYPADPPRSEINDSYRVFPGDGVAPLTQIIQDLYNGGFRGAFSLELFNAKYWKREPLDVAKEGLAKMKTAVETALG</sequence>
<dbReference type="AlphaFoldDB" id="A0A5C5V2Z9"/>
<dbReference type="SUPFAM" id="SSF51658">
    <property type="entry name" value="Xylose isomerase-like"/>
    <property type="match status" value="1"/>
</dbReference>
<dbReference type="GO" id="GO:0016853">
    <property type="term" value="F:isomerase activity"/>
    <property type="evidence" value="ECO:0007669"/>
    <property type="project" value="UniProtKB-KW"/>
</dbReference>
<dbReference type="EMBL" id="SJPF01000003">
    <property type="protein sequence ID" value="TWT32898.1"/>
    <property type="molecule type" value="Genomic_DNA"/>
</dbReference>
<dbReference type="InterPro" id="IPR050312">
    <property type="entry name" value="IolE/XylAMocC-like"/>
</dbReference>
<reference evidence="2 3" key="1">
    <citation type="submission" date="2019-02" db="EMBL/GenBank/DDBJ databases">
        <title>Deep-cultivation of Planctomycetes and their phenomic and genomic characterization uncovers novel biology.</title>
        <authorList>
            <person name="Wiegand S."/>
            <person name="Jogler M."/>
            <person name="Boedeker C."/>
            <person name="Pinto D."/>
            <person name="Vollmers J."/>
            <person name="Rivas-Marin E."/>
            <person name="Kohn T."/>
            <person name="Peeters S.H."/>
            <person name="Heuer A."/>
            <person name="Rast P."/>
            <person name="Oberbeckmann S."/>
            <person name="Bunk B."/>
            <person name="Jeske O."/>
            <person name="Meyerdierks A."/>
            <person name="Storesund J.E."/>
            <person name="Kallscheuer N."/>
            <person name="Luecker S."/>
            <person name="Lage O.M."/>
            <person name="Pohl T."/>
            <person name="Merkel B.J."/>
            <person name="Hornburger P."/>
            <person name="Mueller R.-W."/>
            <person name="Bruemmer F."/>
            <person name="Labrenz M."/>
            <person name="Spormann A.M."/>
            <person name="Op Den Camp H."/>
            <person name="Overmann J."/>
            <person name="Amann R."/>
            <person name="Jetten M.S.M."/>
            <person name="Mascher T."/>
            <person name="Medema M.H."/>
            <person name="Devos D.P."/>
            <person name="Kaster A.-K."/>
            <person name="Ovreas L."/>
            <person name="Rohde M."/>
            <person name="Galperin M.Y."/>
            <person name="Jogler C."/>
        </authorList>
    </citation>
    <scope>NUCLEOTIDE SEQUENCE [LARGE SCALE GENOMIC DNA]</scope>
    <source>
        <strain evidence="2 3">Enr8</strain>
    </source>
</reference>
<evidence type="ECO:0000259" key="1">
    <source>
        <dbReference type="Pfam" id="PF01261"/>
    </source>
</evidence>
<dbReference type="EC" id="5.3.99.-" evidence="2"/>
<dbReference type="RefSeq" id="WP_146432270.1">
    <property type="nucleotide sequence ID" value="NZ_SJPF01000003.1"/>
</dbReference>
<feature type="domain" description="Xylose isomerase-like TIM barrel" evidence="1">
    <location>
        <begin position="63"/>
        <end position="309"/>
    </location>
</feature>